<keyword evidence="3" id="KW-0505">Motor protein</keyword>
<gene>
    <name evidence="5" type="ORF">SETIT_8G129000v2</name>
</gene>
<dbReference type="EMBL" id="CM003535">
    <property type="protein sequence ID" value="RCV38270.1"/>
    <property type="molecule type" value="Genomic_DNA"/>
</dbReference>
<dbReference type="OrthoDB" id="1726674at2759"/>
<dbReference type="PANTHER" id="PTHR47970:SF12">
    <property type="entry name" value="KINESIN FAMILY MEMBER 11"/>
    <property type="match status" value="1"/>
</dbReference>
<reference evidence="5" key="1">
    <citation type="journal article" date="2012" name="Nat. Biotechnol.">
        <title>Reference genome sequence of the model plant Setaria.</title>
        <authorList>
            <person name="Bennetzen J.L."/>
            <person name="Schmutz J."/>
            <person name="Wang H."/>
            <person name="Percifield R."/>
            <person name="Hawkins J."/>
            <person name="Pontaroli A.C."/>
            <person name="Estep M."/>
            <person name="Feng L."/>
            <person name="Vaughn J.N."/>
            <person name="Grimwood J."/>
            <person name="Jenkins J."/>
            <person name="Barry K."/>
            <person name="Lindquist E."/>
            <person name="Hellsten U."/>
            <person name="Deshpande S."/>
            <person name="Wang X."/>
            <person name="Wu X."/>
            <person name="Mitros T."/>
            <person name="Triplett J."/>
            <person name="Yang X."/>
            <person name="Ye C.Y."/>
            <person name="Mauro-Herrera M."/>
            <person name="Wang L."/>
            <person name="Li P."/>
            <person name="Sharma M."/>
            <person name="Sharma R."/>
            <person name="Ronald P.C."/>
            <person name="Panaud O."/>
            <person name="Kellogg E.A."/>
            <person name="Brutnell T.P."/>
            <person name="Doust A.N."/>
            <person name="Tuskan G.A."/>
            <person name="Rokhsar D."/>
            <person name="Devos K.M."/>
        </authorList>
    </citation>
    <scope>NUCLEOTIDE SEQUENCE [LARGE SCALE GENOMIC DNA]</scope>
    <source>
        <strain evidence="5">Yugu1</strain>
    </source>
</reference>
<dbReference type="PANTHER" id="PTHR47970">
    <property type="entry name" value="KINESIN-LIKE PROTEIN KIF11"/>
    <property type="match status" value="1"/>
</dbReference>
<proteinExistence type="predicted"/>
<sequence>MECVTKDAKRKWEIFAEQAENDCKVGSSSSAAKQCRMETMLQECAFTVDSAVQQWKKSHAAVNDLSKKHFAEVEVLVRMAVENNEQHEVEIASSRAMAEEHASNSSKDITQDIDSSFLVTQSDNQKVIERNVVHASPATAQTNCCPQRIRFCFYPWRSTPRAIHPCQVPLFGESQIHGNL</sequence>
<evidence type="ECO:0000313" key="5">
    <source>
        <dbReference type="EMBL" id="RCV38270.1"/>
    </source>
</evidence>
<comment type="subcellular location">
    <subcellularLocation>
        <location evidence="1">Cytoplasm</location>
        <location evidence="1">Cytoskeleton</location>
    </subcellularLocation>
</comment>
<dbReference type="InterPro" id="IPR047149">
    <property type="entry name" value="KIF11-like"/>
</dbReference>
<dbReference type="GO" id="GO:0005856">
    <property type="term" value="C:cytoskeleton"/>
    <property type="evidence" value="ECO:0007669"/>
    <property type="project" value="UniProtKB-SubCell"/>
</dbReference>
<evidence type="ECO:0000256" key="3">
    <source>
        <dbReference type="ARBA" id="ARBA00023175"/>
    </source>
</evidence>
<keyword evidence="2" id="KW-0963">Cytoplasm</keyword>
<evidence type="ECO:0000256" key="2">
    <source>
        <dbReference type="ARBA" id="ARBA00022490"/>
    </source>
</evidence>
<reference evidence="5" key="2">
    <citation type="submission" date="2015-07" db="EMBL/GenBank/DDBJ databases">
        <authorList>
            <person name="Noorani M."/>
        </authorList>
    </citation>
    <scope>NUCLEOTIDE SEQUENCE</scope>
    <source>
        <strain evidence="5">Yugu1</strain>
    </source>
</reference>
<dbReference type="STRING" id="4555.A0A368S8T2"/>
<protein>
    <submittedName>
        <fullName evidence="5">Uncharacterized protein</fullName>
    </submittedName>
</protein>
<accession>A0A368S8T2</accession>
<dbReference type="AlphaFoldDB" id="A0A368S8T2"/>
<evidence type="ECO:0000256" key="4">
    <source>
        <dbReference type="ARBA" id="ARBA00023212"/>
    </source>
</evidence>
<name>A0A368S8T2_SETIT</name>
<keyword evidence="4" id="KW-0206">Cytoskeleton</keyword>
<organism evidence="5">
    <name type="scientific">Setaria italica</name>
    <name type="common">Foxtail millet</name>
    <name type="synonym">Panicum italicum</name>
    <dbReference type="NCBI Taxonomy" id="4555"/>
    <lineage>
        <taxon>Eukaryota</taxon>
        <taxon>Viridiplantae</taxon>
        <taxon>Streptophyta</taxon>
        <taxon>Embryophyta</taxon>
        <taxon>Tracheophyta</taxon>
        <taxon>Spermatophyta</taxon>
        <taxon>Magnoliopsida</taxon>
        <taxon>Liliopsida</taxon>
        <taxon>Poales</taxon>
        <taxon>Poaceae</taxon>
        <taxon>PACMAD clade</taxon>
        <taxon>Panicoideae</taxon>
        <taxon>Panicodae</taxon>
        <taxon>Paniceae</taxon>
        <taxon>Cenchrinae</taxon>
        <taxon>Setaria</taxon>
    </lineage>
</organism>
<evidence type="ECO:0000256" key="1">
    <source>
        <dbReference type="ARBA" id="ARBA00004245"/>
    </source>
</evidence>